<dbReference type="PROSITE" id="PS50158">
    <property type="entry name" value="ZF_CCHC"/>
    <property type="match status" value="1"/>
</dbReference>
<dbReference type="AlphaFoldDB" id="A0AA88X619"/>
<evidence type="ECO:0000256" key="1">
    <source>
        <dbReference type="PROSITE-ProRule" id="PRU00047"/>
    </source>
</evidence>
<keyword evidence="1" id="KW-0863">Zinc-finger</keyword>
<organism evidence="3 4">
    <name type="scientific">Escallonia herrerae</name>
    <dbReference type="NCBI Taxonomy" id="1293975"/>
    <lineage>
        <taxon>Eukaryota</taxon>
        <taxon>Viridiplantae</taxon>
        <taxon>Streptophyta</taxon>
        <taxon>Embryophyta</taxon>
        <taxon>Tracheophyta</taxon>
        <taxon>Spermatophyta</taxon>
        <taxon>Magnoliopsida</taxon>
        <taxon>eudicotyledons</taxon>
        <taxon>Gunneridae</taxon>
        <taxon>Pentapetalae</taxon>
        <taxon>asterids</taxon>
        <taxon>campanulids</taxon>
        <taxon>Escalloniales</taxon>
        <taxon>Escalloniaceae</taxon>
        <taxon>Escallonia</taxon>
    </lineage>
</organism>
<dbReference type="InterPro" id="IPR040256">
    <property type="entry name" value="At4g02000-like"/>
</dbReference>
<keyword evidence="1" id="KW-0862">Zinc</keyword>
<dbReference type="GO" id="GO:0008270">
    <property type="term" value="F:zinc ion binding"/>
    <property type="evidence" value="ECO:0007669"/>
    <property type="project" value="UniProtKB-KW"/>
</dbReference>
<accession>A0AA88X619</accession>
<evidence type="ECO:0000313" key="4">
    <source>
        <dbReference type="Proteomes" id="UP001188597"/>
    </source>
</evidence>
<dbReference type="InterPro" id="IPR025836">
    <property type="entry name" value="Zn_knuckle_CX2CX4HX4C"/>
</dbReference>
<comment type="caution">
    <text evidence="3">The sequence shown here is derived from an EMBL/GenBank/DDBJ whole genome shotgun (WGS) entry which is preliminary data.</text>
</comment>
<gene>
    <name evidence="3" type="ORF">RJ639_028762</name>
</gene>
<evidence type="ECO:0000259" key="2">
    <source>
        <dbReference type="PROSITE" id="PS50158"/>
    </source>
</evidence>
<reference evidence="3" key="1">
    <citation type="submission" date="2022-12" db="EMBL/GenBank/DDBJ databases">
        <title>Draft genome assemblies for two species of Escallonia (Escalloniales).</title>
        <authorList>
            <person name="Chanderbali A."/>
            <person name="Dervinis C."/>
            <person name="Anghel I."/>
            <person name="Soltis D."/>
            <person name="Soltis P."/>
            <person name="Zapata F."/>
        </authorList>
    </citation>
    <scope>NUCLEOTIDE SEQUENCE</scope>
    <source>
        <strain evidence="3">UCBG64.0493</strain>
        <tissue evidence="3">Leaf</tissue>
    </source>
</reference>
<dbReference type="Pfam" id="PF14392">
    <property type="entry name" value="zf-CCHC_4"/>
    <property type="match status" value="1"/>
</dbReference>
<dbReference type="Proteomes" id="UP001188597">
    <property type="component" value="Unassembled WGS sequence"/>
</dbReference>
<dbReference type="PANTHER" id="PTHR31286:SF167">
    <property type="entry name" value="OS09G0268800 PROTEIN"/>
    <property type="match status" value="1"/>
</dbReference>
<dbReference type="PANTHER" id="PTHR31286">
    <property type="entry name" value="GLYCINE-RICH CELL WALL STRUCTURAL PROTEIN 1.8-LIKE"/>
    <property type="match status" value="1"/>
</dbReference>
<feature type="domain" description="CCHC-type" evidence="2">
    <location>
        <begin position="72"/>
        <end position="85"/>
    </location>
</feature>
<keyword evidence="1" id="KW-0479">Metal-binding</keyword>
<sequence>MMTNNAIIIGRRIDDLQQIDSLKEGKLGEKGFLRLRVEIDIENPLPKGFSMEREGREDAWIQFRYERLLDFCFRCGCLGHVRKWCNKDIDPTAEWKLAGATRPYFPWIQASYEGDQAAPHFSLSRNQTQEIGHSMQKKKVSKGLAAIKINMEKAYNKMEWAFILFVLKSFGFYNQWIQWVDQCINTASMSILINGAPMES</sequence>
<dbReference type="EMBL" id="JAVXUP010000053">
    <property type="protein sequence ID" value="KAK3040477.1"/>
    <property type="molecule type" value="Genomic_DNA"/>
</dbReference>
<keyword evidence="4" id="KW-1185">Reference proteome</keyword>
<name>A0AA88X619_9ASTE</name>
<protein>
    <recommendedName>
        <fullName evidence="2">CCHC-type domain-containing protein</fullName>
    </recommendedName>
</protein>
<dbReference type="InterPro" id="IPR001878">
    <property type="entry name" value="Znf_CCHC"/>
</dbReference>
<evidence type="ECO:0000313" key="3">
    <source>
        <dbReference type="EMBL" id="KAK3040477.1"/>
    </source>
</evidence>
<dbReference type="GO" id="GO:0003676">
    <property type="term" value="F:nucleic acid binding"/>
    <property type="evidence" value="ECO:0007669"/>
    <property type="project" value="InterPro"/>
</dbReference>
<proteinExistence type="predicted"/>